<dbReference type="Pfam" id="PF02743">
    <property type="entry name" value="dCache_1"/>
    <property type="match status" value="1"/>
</dbReference>
<organism evidence="10 11">
    <name type="scientific">Paenibacillus psychroresistens</name>
    <dbReference type="NCBI Taxonomy" id="1778678"/>
    <lineage>
        <taxon>Bacteria</taxon>
        <taxon>Bacillati</taxon>
        <taxon>Bacillota</taxon>
        <taxon>Bacilli</taxon>
        <taxon>Bacillales</taxon>
        <taxon>Paenibacillaceae</taxon>
        <taxon>Paenibacillus</taxon>
    </lineage>
</organism>
<feature type="transmembrane region" description="Helical" evidence="8">
    <location>
        <begin position="21"/>
        <end position="46"/>
    </location>
</feature>
<dbReference type="OrthoDB" id="9776552at2"/>
<evidence type="ECO:0000256" key="5">
    <source>
        <dbReference type="ARBA" id="ARBA00022692"/>
    </source>
</evidence>
<dbReference type="PANTHER" id="PTHR34220">
    <property type="entry name" value="SENSOR HISTIDINE KINASE YPDA"/>
    <property type="match status" value="1"/>
</dbReference>
<evidence type="ECO:0000256" key="2">
    <source>
        <dbReference type="ARBA" id="ARBA00022475"/>
    </source>
</evidence>
<evidence type="ECO:0000256" key="8">
    <source>
        <dbReference type="SAM" id="Phobius"/>
    </source>
</evidence>
<keyword evidence="6 8" id="KW-1133">Transmembrane helix</keyword>
<dbReference type="Gene3D" id="6.10.340.10">
    <property type="match status" value="1"/>
</dbReference>
<reference evidence="11" key="1">
    <citation type="submission" date="2018-11" db="EMBL/GenBank/DDBJ databases">
        <title>Complete genome sequence of Paenibacillus sp. ML311-T8.</title>
        <authorList>
            <person name="Nam Y.-D."/>
            <person name="Kang J."/>
            <person name="Chung W.-H."/>
            <person name="Park Y.S."/>
        </authorList>
    </citation>
    <scope>NUCLEOTIDE SEQUENCE [LARGE SCALE GENOMIC DNA]</scope>
    <source>
        <strain evidence="11">ML311-T8</strain>
    </source>
</reference>
<dbReference type="AlphaFoldDB" id="A0A6B8RQK3"/>
<dbReference type="InterPro" id="IPR050640">
    <property type="entry name" value="Bact_2-comp_sensor_kinase"/>
</dbReference>
<dbReference type="InterPro" id="IPR003660">
    <property type="entry name" value="HAMP_dom"/>
</dbReference>
<feature type="transmembrane region" description="Helical" evidence="8">
    <location>
        <begin position="315"/>
        <end position="333"/>
    </location>
</feature>
<evidence type="ECO:0000313" key="11">
    <source>
        <dbReference type="Proteomes" id="UP000426246"/>
    </source>
</evidence>
<evidence type="ECO:0000256" key="7">
    <source>
        <dbReference type="ARBA" id="ARBA00023136"/>
    </source>
</evidence>
<keyword evidence="11" id="KW-1185">Reference proteome</keyword>
<dbReference type="RefSeq" id="WP_155702770.1">
    <property type="nucleotide sequence ID" value="NZ_CP034235.1"/>
</dbReference>
<dbReference type="Pfam" id="PF06580">
    <property type="entry name" value="His_kinase"/>
    <property type="match status" value="1"/>
</dbReference>
<keyword evidence="5 8" id="KW-0812">Transmembrane</keyword>
<dbReference type="CDD" id="cd18773">
    <property type="entry name" value="PDC1_HK_sensor"/>
    <property type="match status" value="1"/>
</dbReference>
<dbReference type="EMBL" id="CP034235">
    <property type="protein sequence ID" value="QGQ97666.1"/>
    <property type="molecule type" value="Genomic_DNA"/>
</dbReference>
<evidence type="ECO:0000259" key="9">
    <source>
        <dbReference type="PROSITE" id="PS50885"/>
    </source>
</evidence>
<keyword evidence="4" id="KW-0808">Transferase</keyword>
<dbReference type="PROSITE" id="PS50885">
    <property type="entry name" value="HAMP"/>
    <property type="match status" value="1"/>
</dbReference>
<dbReference type="SUPFAM" id="SSF158472">
    <property type="entry name" value="HAMP domain-like"/>
    <property type="match status" value="1"/>
</dbReference>
<dbReference type="Gene3D" id="3.30.565.10">
    <property type="entry name" value="Histidine kinase-like ATPase, C-terminal domain"/>
    <property type="match status" value="1"/>
</dbReference>
<dbReference type="KEGG" id="ppsc:EHS13_23630"/>
<dbReference type="GO" id="GO:0000155">
    <property type="term" value="F:phosphorelay sensor kinase activity"/>
    <property type="evidence" value="ECO:0007669"/>
    <property type="project" value="InterPro"/>
</dbReference>
<accession>A0A6B8RQK3</accession>
<protein>
    <submittedName>
        <fullName evidence="10">HAMP domain-containing protein</fullName>
    </submittedName>
</protein>
<evidence type="ECO:0000256" key="3">
    <source>
        <dbReference type="ARBA" id="ARBA00022553"/>
    </source>
</evidence>
<dbReference type="InterPro" id="IPR010559">
    <property type="entry name" value="Sig_transdc_His_kin_internal"/>
</dbReference>
<comment type="subcellular location">
    <subcellularLocation>
        <location evidence="1">Cell membrane</location>
        <topology evidence="1">Multi-pass membrane protein</topology>
    </subcellularLocation>
</comment>
<proteinExistence type="predicted"/>
<dbReference type="PANTHER" id="PTHR34220:SF7">
    <property type="entry name" value="SENSOR HISTIDINE KINASE YPDA"/>
    <property type="match status" value="1"/>
</dbReference>
<name>A0A6B8RQK3_9BACL</name>
<dbReference type="InterPro" id="IPR036890">
    <property type="entry name" value="HATPase_C_sf"/>
</dbReference>
<gene>
    <name evidence="10" type="ORF">EHS13_23630</name>
</gene>
<dbReference type="SMART" id="SM00304">
    <property type="entry name" value="HAMP"/>
    <property type="match status" value="1"/>
</dbReference>
<dbReference type="Proteomes" id="UP000426246">
    <property type="component" value="Chromosome"/>
</dbReference>
<feature type="domain" description="HAMP" evidence="9">
    <location>
        <begin position="335"/>
        <end position="387"/>
    </location>
</feature>
<evidence type="ECO:0000313" key="10">
    <source>
        <dbReference type="EMBL" id="QGQ97666.1"/>
    </source>
</evidence>
<evidence type="ECO:0000256" key="1">
    <source>
        <dbReference type="ARBA" id="ARBA00004651"/>
    </source>
</evidence>
<keyword evidence="7 8" id="KW-0472">Membrane</keyword>
<keyword evidence="3" id="KW-0597">Phosphoprotein</keyword>
<dbReference type="InterPro" id="IPR033479">
    <property type="entry name" value="dCache_1"/>
</dbReference>
<dbReference type="CDD" id="cd06225">
    <property type="entry name" value="HAMP"/>
    <property type="match status" value="1"/>
</dbReference>
<sequence>MNRFLQLLGKPIYAIRSKLKYQLLLTYMFIVFLILSIVSVIFFNFFSTKTVKENNIYMGQLNKQIILNLNHAITALENTTFLLNYNNDINELSRANRKDPYSSSLQVGTNEYKSIDNYFFNLIYSVREIYGVYIYSLEGENVFSRNRLLTAHYHATVEQTTWFKEALARKGKKVLIGRHKNQFVNDGTDVISIARSITDYRDDRTLGVIVVDLNIKQIENIVNDIQIGDQGAVVILDDQNKLVYSNNESIYQKLESSSSFNHVIGANNMQAFSLGRGNEKLLITQNKSESTNWNVLTIRPYSEIISEIVPFQKDMLLLFIFCLLIAMILSFIISEQMSKRLNLLKRFMEKAENGNFDFRMEVKGVNEISKLSAGFNSMLSTIKHLVEVEYNEKLLRKETEISLLHAQINPHFLYNTLGSIKSLSIDEGGQKTSQMIQHLVLLFRYNLSRDGKKVSIREEMDHIKNYLALQQCRFEDKMSVDYWIDEETLNEDIPIFSLQPIIENAFVHGFSQKLGNYSLEIKCCYEDQFIKIYIKDNGTGMSADQIIEINKKLEERSHSAIYFFDSKIGIFNVNLRLKQFFGEKYGLRIFRNEDEGVTVEFKLVRRDIAG</sequence>
<evidence type="ECO:0000256" key="6">
    <source>
        <dbReference type="ARBA" id="ARBA00022989"/>
    </source>
</evidence>
<evidence type="ECO:0000256" key="4">
    <source>
        <dbReference type="ARBA" id="ARBA00022679"/>
    </source>
</evidence>
<dbReference type="Pfam" id="PF00672">
    <property type="entry name" value="HAMP"/>
    <property type="match status" value="1"/>
</dbReference>
<dbReference type="SUPFAM" id="SSF55874">
    <property type="entry name" value="ATPase domain of HSP90 chaperone/DNA topoisomerase II/histidine kinase"/>
    <property type="match status" value="1"/>
</dbReference>
<dbReference type="Gene3D" id="3.30.450.20">
    <property type="entry name" value="PAS domain"/>
    <property type="match status" value="2"/>
</dbReference>
<keyword evidence="2" id="KW-1003">Cell membrane</keyword>
<dbReference type="GO" id="GO:0005886">
    <property type="term" value="C:plasma membrane"/>
    <property type="evidence" value="ECO:0007669"/>
    <property type="project" value="UniProtKB-SubCell"/>
</dbReference>